<protein>
    <submittedName>
        <fullName evidence="8">RNA polymerase sigma-70 factor</fullName>
    </submittedName>
</protein>
<evidence type="ECO:0000256" key="4">
    <source>
        <dbReference type="ARBA" id="ARBA00023163"/>
    </source>
</evidence>
<dbReference type="NCBIfam" id="TIGR02985">
    <property type="entry name" value="Sig70_bacteroi1"/>
    <property type="match status" value="1"/>
</dbReference>
<dbReference type="InterPro" id="IPR007627">
    <property type="entry name" value="RNA_pol_sigma70_r2"/>
</dbReference>
<comment type="similarity">
    <text evidence="1">Belongs to the sigma-70 factor family. ECF subfamily.</text>
</comment>
<dbReference type="Proteomes" id="UP000286038">
    <property type="component" value="Unassembled WGS sequence"/>
</dbReference>
<dbReference type="AlphaFoldDB" id="A0A412X3N7"/>
<dbReference type="PROSITE" id="PS00622">
    <property type="entry name" value="HTH_LUXR_1"/>
    <property type="match status" value="1"/>
</dbReference>
<reference evidence="11 12" key="1">
    <citation type="submission" date="2018-08" db="EMBL/GenBank/DDBJ databases">
        <title>A genome reference for cultivated species of the human gut microbiota.</title>
        <authorList>
            <person name="Zou Y."/>
            <person name="Xue W."/>
            <person name="Luo G."/>
        </authorList>
    </citation>
    <scope>NUCLEOTIDE SEQUENCE [LARGE SCALE GENOMIC DNA]</scope>
    <source>
        <strain evidence="8 11">AF14-49</strain>
        <strain evidence="10 12">AF34-33</strain>
        <strain evidence="9 13">OF02-7</strain>
    </source>
</reference>
<dbReference type="GeneID" id="93095895"/>
<evidence type="ECO:0000313" key="12">
    <source>
        <dbReference type="Proteomes" id="UP000286038"/>
    </source>
</evidence>
<dbReference type="GO" id="GO:0006352">
    <property type="term" value="P:DNA-templated transcription initiation"/>
    <property type="evidence" value="ECO:0007669"/>
    <property type="project" value="InterPro"/>
</dbReference>
<dbReference type="InterPro" id="IPR014284">
    <property type="entry name" value="RNA_pol_sigma-70_dom"/>
</dbReference>
<dbReference type="InterPro" id="IPR014327">
    <property type="entry name" value="RNA_pol_sigma70_bacteroid"/>
</dbReference>
<dbReference type="SMART" id="SM00421">
    <property type="entry name" value="HTH_LUXR"/>
    <property type="match status" value="1"/>
</dbReference>
<evidence type="ECO:0000313" key="14">
    <source>
        <dbReference type="Proteomes" id="UP000654720"/>
    </source>
</evidence>
<reference evidence="6" key="4">
    <citation type="submission" date="2021-09" db="EMBL/GenBank/DDBJ databases">
        <authorList>
            <person name="Gilroy R."/>
        </authorList>
    </citation>
    <scope>NUCLEOTIDE SEQUENCE</scope>
    <source>
        <strain evidence="6">6966</strain>
    </source>
</reference>
<evidence type="ECO:0000259" key="5">
    <source>
        <dbReference type="PROSITE" id="PS00622"/>
    </source>
</evidence>
<keyword evidence="4" id="KW-0804">Transcription</keyword>
<dbReference type="Pfam" id="PF08281">
    <property type="entry name" value="Sigma70_r4_2"/>
    <property type="match status" value="1"/>
</dbReference>
<dbReference type="PANTHER" id="PTHR43133:SF46">
    <property type="entry name" value="RNA POLYMERASE SIGMA-70 FACTOR ECF SUBFAMILY"/>
    <property type="match status" value="1"/>
</dbReference>
<dbReference type="SUPFAM" id="SSF88946">
    <property type="entry name" value="Sigma2 domain of RNA polymerase sigma factors"/>
    <property type="match status" value="1"/>
</dbReference>
<evidence type="ECO:0000313" key="9">
    <source>
        <dbReference type="EMBL" id="RGY13603.1"/>
    </source>
</evidence>
<reference evidence="7 14" key="3">
    <citation type="submission" date="2021-02" db="EMBL/GenBank/DDBJ databases">
        <title>FDA dAtabase for Regulatory Grade micrObial Sequences (FDA-ARGOS): Supporting development and validation of Infectious Disease Dx tests.</title>
        <authorList>
            <person name="Carlson P."/>
            <person name="Fischbach M."/>
            <person name="Hastie J."/>
            <person name="Bilen M."/>
            <person name="Cheng A."/>
            <person name="Tallon L."/>
            <person name="Sadzewicz L."/>
            <person name="Zhao X."/>
            <person name="Boylan J."/>
            <person name="Ott S."/>
            <person name="Bowen H."/>
            <person name="Vavikolanu K."/>
            <person name="Mehta A."/>
            <person name="Aluvathingal J."/>
            <person name="Nadendla S."/>
            <person name="Yan Y."/>
            <person name="Sichtig H."/>
        </authorList>
    </citation>
    <scope>NUCLEOTIDE SEQUENCE [LARGE SCALE GENOMIC DNA]</scope>
    <source>
        <strain evidence="7 14">FDAARGOS_1229</strain>
    </source>
</reference>
<reference evidence="6" key="2">
    <citation type="journal article" date="2021" name="PeerJ">
        <title>Extensive microbial diversity within the chicken gut microbiome revealed by metagenomics and culture.</title>
        <authorList>
            <person name="Gilroy R."/>
            <person name="Ravi A."/>
            <person name="Getino M."/>
            <person name="Pursley I."/>
            <person name="Horton D.L."/>
            <person name="Alikhan N.F."/>
            <person name="Baker D."/>
            <person name="Gharbi K."/>
            <person name="Hall N."/>
            <person name="Watson M."/>
            <person name="Adriaenssens E.M."/>
            <person name="Foster-Nyarko E."/>
            <person name="Jarju S."/>
            <person name="Secka A."/>
            <person name="Antonio M."/>
            <person name="Oren A."/>
            <person name="Chaudhuri R.R."/>
            <person name="La Ragione R."/>
            <person name="Hildebrand F."/>
            <person name="Pallen M.J."/>
        </authorList>
    </citation>
    <scope>NUCLEOTIDE SEQUENCE</scope>
    <source>
        <strain evidence="6">6966</strain>
    </source>
</reference>
<dbReference type="Proteomes" id="UP000742098">
    <property type="component" value="Unassembled WGS sequence"/>
</dbReference>
<dbReference type="GO" id="GO:0003677">
    <property type="term" value="F:DNA binding"/>
    <property type="evidence" value="ECO:0007669"/>
    <property type="project" value="InterPro"/>
</dbReference>
<evidence type="ECO:0000313" key="11">
    <source>
        <dbReference type="Proteomes" id="UP000283589"/>
    </source>
</evidence>
<dbReference type="InterPro" id="IPR000792">
    <property type="entry name" value="Tscrpt_reg_LuxR_C"/>
</dbReference>
<evidence type="ECO:0000313" key="6">
    <source>
        <dbReference type="EMBL" id="HJF72131.1"/>
    </source>
</evidence>
<evidence type="ECO:0000313" key="10">
    <source>
        <dbReference type="EMBL" id="RHM46982.1"/>
    </source>
</evidence>
<sequence>MPDELILFEKMQRGDTSALEYFFREYTDVLYYRALGFVKDNLAAEDIVQEVFIRFWQLRKNLKITDSVPGYLCKAVDHRCHNYLEHLKVKHRYEESQKWEEVMEEVSEDEEELNIMRERLKMFVDSLPEKCREIFILACIEGLKYKQVAEKLDVSVNTVKTQLKSAYSKLRAEFNENDLEIIVLLIFLGYM</sequence>
<proteinExistence type="inferred from homology"/>
<dbReference type="CDD" id="cd06171">
    <property type="entry name" value="Sigma70_r4"/>
    <property type="match status" value="1"/>
</dbReference>
<evidence type="ECO:0000256" key="3">
    <source>
        <dbReference type="ARBA" id="ARBA00023082"/>
    </source>
</evidence>
<evidence type="ECO:0000256" key="2">
    <source>
        <dbReference type="ARBA" id="ARBA00023015"/>
    </source>
</evidence>
<dbReference type="Proteomes" id="UP000286063">
    <property type="component" value="Unassembled WGS sequence"/>
</dbReference>
<dbReference type="EMBL" id="CP069450">
    <property type="protein sequence ID" value="QRO51220.1"/>
    <property type="molecule type" value="Genomic_DNA"/>
</dbReference>
<dbReference type="SUPFAM" id="SSF88659">
    <property type="entry name" value="Sigma3 and sigma4 domains of RNA polymerase sigma factors"/>
    <property type="match status" value="1"/>
</dbReference>
<dbReference type="Gene3D" id="1.10.10.10">
    <property type="entry name" value="Winged helix-like DNA-binding domain superfamily/Winged helix DNA-binding domain"/>
    <property type="match status" value="1"/>
</dbReference>
<evidence type="ECO:0000313" key="7">
    <source>
        <dbReference type="EMBL" id="QRO51220.1"/>
    </source>
</evidence>
<dbReference type="OrthoDB" id="9782991at2"/>
<dbReference type="NCBIfam" id="TIGR02937">
    <property type="entry name" value="sigma70-ECF"/>
    <property type="match status" value="1"/>
</dbReference>
<dbReference type="EMBL" id="QRZA01000004">
    <property type="protein sequence ID" value="RGV35302.1"/>
    <property type="molecule type" value="Genomic_DNA"/>
</dbReference>
<dbReference type="EMBL" id="DYVS01000288">
    <property type="protein sequence ID" value="HJF72131.1"/>
    <property type="molecule type" value="Genomic_DNA"/>
</dbReference>
<gene>
    <name evidence="8" type="ORF">DWW18_04300</name>
    <name evidence="10" type="ORF">DWZ68_03225</name>
    <name evidence="9" type="ORF">DXA50_15965</name>
    <name evidence="7" type="ORF">I6J59_06315</name>
    <name evidence="6" type="ORF">K8V05_15385</name>
</gene>
<dbReference type="EMBL" id="QSCR01000035">
    <property type="protein sequence ID" value="RGY13603.1"/>
    <property type="molecule type" value="Genomic_DNA"/>
</dbReference>
<evidence type="ECO:0000313" key="13">
    <source>
        <dbReference type="Proteomes" id="UP000286063"/>
    </source>
</evidence>
<organism evidence="8 11">
    <name type="scientific">Butyricimonas virosa</name>
    <dbReference type="NCBI Taxonomy" id="544645"/>
    <lineage>
        <taxon>Bacteria</taxon>
        <taxon>Pseudomonadati</taxon>
        <taxon>Bacteroidota</taxon>
        <taxon>Bacteroidia</taxon>
        <taxon>Bacteroidales</taxon>
        <taxon>Odoribacteraceae</taxon>
        <taxon>Butyricimonas</taxon>
    </lineage>
</organism>
<dbReference type="InterPro" id="IPR036388">
    <property type="entry name" value="WH-like_DNA-bd_sf"/>
</dbReference>
<keyword evidence="14" id="KW-1185">Reference proteome</keyword>
<dbReference type="RefSeq" id="WP_027202903.1">
    <property type="nucleotide sequence ID" value="NZ_CABJDM010000002.1"/>
</dbReference>
<keyword evidence="3" id="KW-0731">Sigma factor</keyword>
<dbReference type="InterPro" id="IPR039425">
    <property type="entry name" value="RNA_pol_sigma-70-like"/>
</dbReference>
<dbReference type="EMBL" id="QRPV01000002">
    <property type="protein sequence ID" value="RHM46982.1"/>
    <property type="molecule type" value="Genomic_DNA"/>
</dbReference>
<dbReference type="GO" id="GO:0016987">
    <property type="term" value="F:sigma factor activity"/>
    <property type="evidence" value="ECO:0007669"/>
    <property type="project" value="UniProtKB-KW"/>
</dbReference>
<name>A0A412X3N7_9BACT</name>
<dbReference type="Proteomes" id="UP000283589">
    <property type="component" value="Unassembled WGS sequence"/>
</dbReference>
<dbReference type="InterPro" id="IPR013249">
    <property type="entry name" value="RNA_pol_sigma70_r4_t2"/>
</dbReference>
<evidence type="ECO:0000256" key="1">
    <source>
        <dbReference type="ARBA" id="ARBA00010641"/>
    </source>
</evidence>
<dbReference type="Proteomes" id="UP000654720">
    <property type="component" value="Chromosome"/>
</dbReference>
<dbReference type="Pfam" id="PF04542">
    <property type="entry name" value="Sigma70_r2"/>
    <property type="match status" value="1"/>
</dbReference>
<dbReference type="STRING" id="1121130.GCA_000519105_00795"/>
<evidence type="ECO:0000313" key="8">
    <source>
        <dbReference type="EMBL" id="RGV35302.1"/>
    </source>
</evidence>
<keyword evidence="2" id="KW-0805">Transcription regulation</keyword>
<feature type="domain" description="HTH luxR-type" evidence="5">
    <location>
        <begin position="142"/>
        <end position="169"/>
    </location>
</feature>
<dbReference type="InterPro" id="IPR013324">
    <property type="entry name" value="RNA_pol_sigma_r3/r4-like"/>
</dbReference>
<dbReference type="PANTHER" id="PTHR43133">
    <property type="entry name" value="RNA POLYMERASE ECF-TYPE SIGMA FACTO"/>
    <property type="match status" value="1"/>
</dbReference>
<dbReference type="InterPro" id="IPR013325">
    <property type="entry name" value="RNA_pol_sigma_r2"/>
</dbReference>
<accession>A0A412X3N7</accession>
<dbReference type="Gene3D" id="1.10.1740.10">
    <property type="match status" value="1"/>
</dbReference>